<evidence type="ECO:0000313" key="3">
    <source>
        <dbReference type="Proteomes" id="UP000295411"/>
    </source>
</evidence>
<gene>
    <name evidence="2" type="ORF">E2F48_13700</name>
</gene>
<proteinExistence type="predicted"/>
<name>A0A4R5TUU8_9MICC</name>
<reference evidence="2 3" key="1">
    <citation type="submission" date="2019-03" db="EMBL/GenBank/DDBJ databases">
        <title>Arthrobacter sp. nov., an bacterium isolated from biocrust in Mu Us Desert.</title>
        <authorList>
            <person name="Lixiong L."/>
        </authorList>
    </citation>
    <scope>NUCLEOTIDE SEQUENCE [LARGE SCALE GENOMIC DNA]</scope>
    <source>
        <strain evidence="2 3">SLN-3</strain>
    </source>
</reference>
<keyword evidence="1" id="KW-0812">Transmembrane</keyword>
<evidence type="ECO:0000256" key="1">
    <source>
        <dbReference type="SAM" id="Phobius"/>
    </source>
</evidence>
<sequence>MEGILITVFGAALIIWRRLYEKFMWANFKDYAVVKRHEPAVKKVIAHATWVFGVLCVIVGVALAVRGLMSR</sequence>
<dbReference type="RefSeq" id="WP_133404509.1">
    <property type="nucleotide sequence ID" value="NZ_SMTK01000004.1"/>
</dbReference>
<keyword evidence="1" id="KW-0472">Membrane</keyword>
<keyword evidence="3" id="KW-1185">Reference proteome</keyword>
<accession>A0A4R5TUU8</accession>
<feature type="transmembrane region" description="Helical" evidence="1">
    <location>
        <begin position="44"/>
        <end position="65"/>
    </location>
</feature>
<dbReference type="AlphaFoldDB" id="A0A4R5TUU8"/>
<dbReference type="Proteomes" id="UP000295411">
    <property type="component" value="Unassembled WGS sequence"/>
</dbReference>
<keyword evidence="1" id="KW-1133">Transmembrane helix</keyword>
<evidence type="ECO:0000313" key="2">
    <source>
        <dbReference type="EMBL" id="TDK24846.1"/>
    </source>
</evidence>
<comment type="caution">
    <text evidence="2">The sequence shown here is derived from an EMBL/GenBank/DDBJ whole genome shotgun (WGS) entry which is preliminary data.</text>
</comment>
<protein>
    <submittedName>
        <fullName evidence="2">Uncharacterized protein</fullName>
    </submittedName>
</protein>
<dbReference type="EMBL" id="SMTK01000004">
    <property type="protein sequence ID" value="TDK24846.1"/>
    <property type="molecule type" value="Genomic_DNA"/>
</dbReference>
<organism evidence="2 3">
    <name type="scientific">Arthrobacter crusticola</name>
    <dbReference type="NCBI Taxonomy" id="2547960"/>
    <lineage>
        <taxon>Bacteria</taxon>
        <taxon>Bacillati</taxon>
        <taxon>Actinomycetota</taxon>
        <taxon>Actinomycetes</taxon>
        <taxon>Micrococcales</taxon>
        <taxon>Micrococcaceae</taxon>
        <taxon>Arthrobacter</taxon>
    </lineage>
</organism>